<dbReference type="PANTHER" id="PTHR42776">
    <property type="entry name" value="SERINE PEPTIDASE S9 FAMILY MEMBER"/>
    <property type="match status" value="1"/>
</dbReference>
<dbReference type="Gene3D" id="3.40.50.1820">
    <property type="entry name" value="alpha/beta hydrolase"/>
    <property type="match status" value="1"/>
</dbReference>
<feature type="domain" description="Peptidase S9 prolyl oligopeptidase catalytic" evidence="3">
    <location>
        <begin position="630"/>
        <end position="835"/>
    </location>
</feature>
<dbReference type="InterPro" id="IPR001375">
    <property type="entry name" value="Peptidase_S9_cat"/>
</dbReference>
<keyword evidence="2" id="KW-0732">Signal</keyword>
<dbReference type="GO" id="GO:0004252">
    <property type="term" value="F:serine-type endopeptidase activity"/>
    <property type="evidence" value="ECO:0007669"/>
    <property type="project" value="TreeGrafter"/>
</dbReference>
<dbReference type="EMBL" id="FMMM01000016">
    <property type="protein sequence ID" value="SCQ18226.1"/>
    <property type="molecule type" value="Genomic_DNA"/>
</dbReference>
<dbReference type="Gene3D" id="2.120.10.30">
    <property type="entry name" value="TolB, C-terminal domain"/>
    <property type="match status" value="1"/>
</dbReference>
<dbReference type="Proteomes" id="UP000182057">
    <property type="component" value="Unassembled WGS sequence"/>
</dbReference>
<protein>
    <submittedName>
        <fullName evidence="4">Prolyl tripeptidyl peptidase</fullName>
        <ecNumber evidence="4">3.4.14.12</ecNumber>
    </submittedName>
</protein>
<dbReference type="RefSeq" id="WP_074449328.1">
    <property type="nucleotide sequence ID" value="NZ_FMMM01000016.1"/>
</dbReference>
<dbReference type="PANTHER" id="PTHR42776:SF27">
    <property type="entry name" value="DIPEPTIDYL PEPTIDASE FAMILY MEMBER 6"/>
    <property type="match status" value="1"/>
</dbReference>
<feature type="chain" id="PRO_5008922315" evidence="2">
    <location>
        <begin position="27"/>
        <end position="846"/>
    </location>
</feature>
<dbReference type="Gene3D" id="2.120.10.60">
    <property type="entry name" value="Tricorn protease N-terminal domain"/>
    <property type="match status" value="1"/>
</dbReference>
<keyword evidence="1 4" id="KW-0378">Hydrolase</keyword>
<name>A0A1D3UDL4_TANFO</name>
<evidence type="ECO:0000259" key="3">
    <source>
        <dbReference type="Pfam" id="PF00326"/>
    </source>
</evidence>
<gene>
    <name evidence="4" type="primary">ptpA_1</name>
    <name evidence="4" type="ORF">TFUB20_00278</name>
</gene>
<evidence type="ECO:0000313" key="4">
    <source>
        <dbReference type="EMBL" id="SCQ18226.1"/>
    </source>
</evidence>
<dbReference type="EC" id="3.4.14.12" evidence="4"/>
<feature type="signal peptide" evidence="2">
    <location>
        <begin position="1"/>
        <end position="26"/>
    </location>
</feature>
<reference evidence="4 5" key="1">
    <citation type="submission" date="2016-09" db="EMBL/GenBank/DDBJ databases">
        <authorList>
            <person name="Capua I."/>
            <person name="De Benedictis P."/>
            <person name="Joannis T."/>
            <person name="Lombin L.H."/>
            <person name="Cattoli G."/>
        </authorList>
    </citation>
    <scope>NUCLEOTIDE SEQUENCE [LARGE SCALE GENOMIC DNA]</scope>
    <source>
        <strain evidence="4 5">UB20</strain>
    </source>
</reference>
<organism evidence="4 5">
    <name type="scientific">Tannerella forsythia</name>
    <name type="common">Bacteroides forsythus</name>
    <dbReference type="NCBI Taxonomy" id="28112"/>
    <lineage>
        <taxon>Bacteria</taxon>
        <taxon>Pseudomonadati</taxon>
        <taxon>Bacteroidota</taxon>
        <taxon>Bacteroidia</taxon>
        <taxon>Bacteroidales</taxon>
        <taxon>Tannerellaceae</taxon>
        <taxon>Tannerella</taxon>
    </lineage>
</organism>
<accession>A0A1D3UDL4</accession>
<dbReference type="Pfam" id="PF00326">
    <property type="entry name" value="Peptidase_S9"/>
    <property type="match status" value="1"/>
</dbReference>
<evidence type="ECO:0000256" key="2">
    <source>
        <dbReference type="SAM" id="SignalP"/>
    </source>
</evidence>
<proteinExistence type="predicted"/>
<dbReference type="GO" id="GO:0006508">
    <property type="term" value="P:proteolysis"/>
    <property type="evidence" value="ECO:0007669"/>
    <property type="project" value="InterPro"/>
</dbReference>
<dbReference type="SUPFAM" id="SSF82171">
    <property type="entry name" value="DPP6 N-terminal domain-like"/>
    <property type="match status" value="1"/>
</dbReference>
<sequence length="846" mass="95741" precursor="true">MKHKINRTCQTGLLFVLGLIHGSAQSATLTTLRGVAPLEVDQPLAVDSVDQKGNSFNHERLLKLNLTVPEQAAFTQPYEADTAGLFHLASGTEKPFVQLFSFYVHGKAYGKVKVKVVTPALAELFVNGTSVSTKTTAEESQAQAKELSATLAPYPQAARVVVKLFSPSATNAGTTLKIMLENDAKSSAGWLVSHDSKRRIVLDDIIKGKRVSGTSVSPQGNYVLISYTESYGKRTSYSTELYHVQTGRRVTIDTDRQKHGLRWMPKTERLVYHSKADEQTRLIAIRPETFEEEILAEDIPEESFLISPDEKALFYTKADETDEKPGNIFRMYTLTERTGHKPRHAFIYRYDLATGLTRQLTFGAHHTQLNDVSRDGRYILFSTTEETITERPFRKSSLFRLDLKTMTADTLWWKDRFASYARFSPDGKLLLILGAPESFGGIGLNVAEGQIANSYDTQAFLMDLSTKKIEPITKDFNPSLMRGQWSADSRTIYFQAEDEDRVCLYRYDLNTKRYTRLPSEEEVVNGFEVAEHAPVLAYSGVSLSNSTRAYIYNVRTGRTIRIADPYRRQLSQLTLGEVKNWNFMNSERTEIKGYYYLPPDFDATKKYPMIVYYYGGTSPVERRFESRYPMHVYAAMGYVVYVLQPSGATGFGQRFSALHVNTWGRRSSDDIIEGTKKFIAEHPFVDSTKIGCMGASYGGFMTMYLQTRTDMFAAAVSHAGISSISSYWGEGYWGYSYSTAASAGSYPWNNRELYVDQSPLFHADKIKTPILLVHGTADTNVPPGESIQMYTALKILGKPAELLQVEGENHQILDYEKRLKWNESIFAWFEKWLKGDASWWNDLYRD</sequence>
<dbReference type="SUPFAM" id="SSF53474">
    <property type="entry name" value="alpha/beta-Hydrolases"/>
    <property type="match status" value="1"/>
</dbReference>
<dbReference type="InterPro" id="IPR029058">
    <property type="entry name" value="AB_hydrolase_fold"/>
</dbReference>
<evidence type="ECO:0000256" key="1">
    <source>
        <dbReference type="ARBA" id="ARBA00022801"/>
    </source>
</evidence>
<dbReference type="AlphaFoldDB" id="A0A1D3UDL4"/>
<evidence type="ECO:0000313" key="5">
    <source>
        <dbReference type="Proteomes" id="UP000182057"/>
    </source>
</evidence>
<dbReference type="InterPro" id="IPR011042">
    <property type="entry name" value="6-blade_b-propeller_TolB-like"/>
</dbReference>
<dbReference type="OrthoDB" id="9812921at2"/>